<accession>D0MF41</accession>
<evidence type="ECO:0000256" key="4">
    <source>
        <dbReference type="ARBA" id="ARBA00022842"/>
    </source>
</evidence>
<comment type="similarity">
    <text evidence="2">Belongs to the HAD-like hydrolase superfamily.</text>
</comment>
<dbReference type="eggNOG" id="COG0647">
    <property type="taxonomic scope" value="Bacteria"/>
</dbReference>
<dbReference type="RefSeq" id="WP_012844907.1">
    <property type="nucleotide sequence ID" value="NC_013501.1"/>
</dbReference>
<dbReference type="Pfam" id="PF13344">
    <property type="entry name" value="Hydrolase_6"/>
    <property type="match status" value="1"/>
</dbReference>
<dbReference type="InterPro" id="IPR036412">
    <property type="entry name" value="HAD-like_sf"/>
</dbReference>
<dbReference type="PANTHER" id="PTHR19288">
    <property type="entry name" value="4-NITROPHENYLPHOSPHATASE-RELATED"/>
    <property type="match status" value="1"/>
</dbReference>
<comment type="cofactor">
    <cofactor evidence="1">
        <name>Mg(2+)</name>
        <dbReference type="ChEBI" id="CHEBI:18420"/>
    </cofactor>
</comment>
<evidence type="ECO:0000313" key="7">
    <source>
        <dbReference type="Proteomes" id="UP000002221"/>
    </source>
</evidence>
<dbReference type="STRING" id="518766.Rmar_2419"/>
<dbReference type="OrthoDB" id="9810449at2"/>
<dbReference type="Proteomes" id="UP000002221">
    <property type="component" value="Chromosome"/>
</dbReference>
<dbReference type="Gene3D" id="3.40.50.1000">
    <property type="entry name" value="HAD superfamily/HAD-like"/>
    <property type="match status" value="2"/>
</dbReference>
<evidence type="ECO:0000256" key="2">
    <source>
        <dbReference type="ARBA" id="ARBA00007958"/>
    </source>
</evidence>
<evidence type="ECO:0000256" key="5">
    <source>
        <dbReference type="ARBA" id="ARBA00039666"/>
    </source>
</evidence>
<dbReference type="GO" id="GO:0016791">
    <property type="term" value="F:phosphatase activity"/>
    <property type="evidence" value="ECO:0007669"/>
    <property type="project" value="InterPro"/>
</dbReference>
<reference evidence="6 7" key="1">
    <citation type="journal article" date="2009" name="Stand. Genomic Sci.">
        <title>Complete genome sequence of Rhodothermus marinus type strain (R-10).</title>
        <authorList>
            <person name="Nolan M."/>
            <person name="Tindall B.J."/>
            <person name="Pomrenke H."/>
            <person name="Lapidus A."/>
            <person name="Copeland A."/>
            <person name="Glavina Del Rio T."/>
            <person name="Lucas S."/>
            <person name="Chen F."/>
            <person name="Tice H."/>
            <person name="Cheng J.F."/>
            <person name="Saunders E."/>
            <person name="Han C."/>
            <person name="Bruce D."/>
            <person name="Goodwin L."/>
            <person name="Chain P."/>
            <person name="Pitluck S."/>
            <person name="Ovchinikova G."/>
            <person name="Pati A."/>
            <person name="Ivanova N."/>
            <person name="Mavromatis K."/>
            <person name="Chen A."/>
            <person name="Palaniappan K."/>
            <person name="Land M."/>
            <person name="Hauser L."/>
            <person name="Chang Y.J."/>
            <person name="Jeffries C.D."/>
            <person name="Brettin T."/>
            <person name="Goker M."/>
            <person name="Bristow J."/>
            <person name="Eisen J.A."/>
            <person name="Markowitz V."/>
            <person name="Hugenholtz P."/>
            <person name="Kyrpides N.C."/>
            <person name="Klenk H.P."/>
            <person name="Detter J.C."/>
        </authorList>
    </citation>
    <scope>NUCLEOTIDE SEQUENCE [LARGE SCALE GENOMIC DNA]</scope>
    <source>
        <strain evidence="7">ATCC 43812 / DSM 4252 / R-10</strain>
    </source>
</reference>
<evidence type="ECO:0000256" key="1">
    <source>
        <dbReference type="ARBA" id="ARBA00001946"/>
    </source>
</evidence>
<dbReference type="HOGENOM" id="CLU_043473_4_0_10"/>
<keyword evidence="6" id="KW-0378">Hydrolase</keyword>
<dbReference type="InterPro" id="IPR023214">
    <property type="entry name" value="HAD_sf"/>
</dbReference>
<keyword evidence="4" id="KW-0460">Magnesium</keyword>
<organism evidence="6 7">
    <name type="scientific">Rhodothermus marinus (strain ATCC 43812 / DSM 4252 / R-10)</name>
    <name type="common">Rhodothermus obamensis</name>
    <dbReference type="NCBI Taxonomy" id="518766"/>
    <lineage>
        <taxon>Bacteria</taxon>
        <taxon>Pseudomonadati</taxon>
        <taxon>Rhodothermota</taxon>
        <taxon>Rhodothermia</taxon>
        <taxon>Rhodothermales</taxon>
        <taxon>Rhodothermaceae</taxon>
        <taxon>Rhodothermus</taxon>
    </lineage>
</organism>
<sequence>MPLPEALRNVRAFVFDLDGTLYQGEQALPGAVEAIRALQQAGYAVCFATNTTSKSRRQLVEKLRRLGFEASADRVFSPPALAGAFLRAQGASAYLLVPEATLEDFAGVRPDETHPDYVVVGDLGPAWTFERLNRAFRLIQEHGARLIGLGRTRYWQTDAGLQLDAGPFIAALEYATGREAIIFGKPDRRFFEQICAALAPPPGQVAMVGDDIRTDVEAAMQAGLRGVLVRTGKFRPSDLEGPVRPEVVLDSVADLRP</sequence>
<dbReference type="NCBIfam" id="TIGR01460">
    <property type="entry name" value="HAD-SF-IIA"/>
    <property type="match status" value="1"/>
</dbReference>
<proteinExistence type="inferred from homology"/>
<evidence type="ECO:0000256" key="3">
    <source>
        <dbReference type="ARBA" id="ARBA00022723"/>
    </source>
</evidence>
<evidence type="ECO:0000313" key="6">
    <source>
        <dbReference type="EMBL" id="ACY49297.1"/>
    </source>
</evidence>
<dbReference type="SUPFAM" id="SSF56784">
    <property type="entry name" value="HAD-like"/>
    <property type="match status" value="1"/>
</dbReference>
<dbReference type="NCBIfam" id="TIGR01458">
    <property type="entry name" value="HAD-SF-IIA-hyp3"/>
    <property type="match status" value="1"/>
</dbReference>
<keyword evidence="3" id="KW-0479">Metal-binding</keyword>
<dbReference type="PANTHER" id="PTHR19288:SF46">
    <property type="entry name" value="HALOACID DEHALOGENASE-LIKE HYDROLASE DOMAIN-CONTAINING PROTEIN 2"/>
    <property type="match status" value="1"/>
</dbReference>
<gene>
    <name evidence="6" type="ordered locus">Rmar_2419</name>
</gene>
<dbReference type="AlphaFoldDB" id="D0MF41"/>
<keyword evidence="7" id="KW-1185">Reference proteome</keyword>
<dbReference type="InterPro" id="IPR006355">
    <property type="entry name" value="LHPP/HDHD2"/>
</dbReference>
<dbReference type="GO" id="GO:0046872">
    <property type="term" value="F:metal ion binding"/>
    <property type="evidence" value="ECO:0007669"/>
    <property type="project" value="UniProtKB-KW"/>
</dbReference>
<dbReference type="InterPro" id="IPR006357">
    <property type="entry name" value="HAD-SF_hydro_IIA"/>
</dbReference>
<dbReference type="Pfam" id="PF13242">
    <property type="entry name" value="Hydrolase_like"/>
    <property type="match status" value="1"/>
</dbReference>
<dbReference type="GO" id="GO:0005737">
    <property type="term" value="C:cytoplasm"/>
    <property type="evidence" value="ECO:0007669"/>
    <property type="project" value="TreeGrafter"/>
</dbReference>
<protein>
    <recommendedName>
        <fullName evidence="5">Haloacid dehalogenase-like hydrolase domain-containing protein 2</fullName>
    </recommendedName>
</protein>
<dbReference type="EMBL" id="CP001807">
    <property type="protein sequence ID" value="ACY49297.1"/>
    <property type="molecule type" value="Genomic_DNA"/>
</dbReference>
<name>D0MF41_RHOM4</name>
<dbReference type="KEGG" id="rmr:Rmar_2419"/>